<dbReference type="Proteomes" id="UP000005365">
    <property type="component" value="Unassembled WGS sequence"/>
</dbReference>
<reference evidence="1" key="1">
    <citation type="submission" date="2009-07" db="EMBL/GenBank/DDBJ databases">
        <authorList>
            <person name="Weinstock G."/>
            <person name="Sodergren E."/>
            <person name="Clifton S."/>
            <person name="Fulton L."/>
            <person name="Fulton B."/>
            <person name="Courtney L."/>
            <person name="Fronick C."/>
            <person name="Harrison M."/>
            <person name="Strong C."/>
            <person name="Farmer C."/>
            <person name="Delahaunty K."/>
            <person name="Markovic C."/>
            <person name="Hall O."/>
            <person name="Minx P."/>
            <person name="Tomlinson C."/>
            <person name="Mitreva M."/>
            <person name="Nelson J."/>
            <person name="Hou S."/>
            <person name="Wollam A."/>
            <person name="Pepin K.H."/>
            <person name="Johnson M."/>
            <person name="Bhonagiri V."/>
            <person name="Nash W.E."/>
            <person name="Warren W."/>
            <person name="Chinwalla A."/>
            <person name="Mardis E.R."/>
            <person name="Wilson R.K."/>
        </authorList>
    </citation>
    <scope>NUCLEOTIDE SEQUENCE [LARGE SCALE GENOMIC DNA]</scope>
    <source>
        <strain evidence="1">ATCC 29256</strain>
    </source>
</reference>
<organism evidence="1 2">
    <name type="scientific">Neisseria sicca ATCC 29256</name>
    <dbReference type="NCBI Taxonomy" id="547045"/>
    <lineage>
        <taxon>Bacteria</taxon>
        <taxon>Pseudomonadati</taxon>
        <taxon>Pseudomonadota</taxon>
        <taxon>Betaproteobacteria</taxon>
        <taxon>Neisseriales</taxon>
        <taxon>Neisseriaceae</taxon>
        <taxon>Neisseria</taxon>
    </lineage>
</organism>
<evidence type="ECO:0000313" key="2">
    <source>
        <dbReference type="Proteomes" id="UP000005365"/>
    </source>
</evidence>
<comment type="caution">
    <text evidence="1">The sequence shown here is derived from an EMBL/GenBank/DDBJ whole genome shotgun (WGS) entry which is preliminary data.</text>
</comment>
<dbReference type="AlphaFoldDB" id="C6M5A1"/>
<protein>
    <submittedName>
        <fullName evidence="1">Uncharacterized protein</fullName>
    </submittedName>
</protein>
<proteinExistence type="predicted"/>
<keyword evidence="2" id="KW-1185">Reference proteome</keyword>
<gene>
    <name evidence="1" type="ORF">NEISICOT_01700</name>
</gene>
<evidence type="ECO:0000313" key="1">
    <source>
        <dbReference type="EMBL" id="EET44482.1"/>
    </source>
</evidence>
<dbReference type="EMBL" id="ACKO02000009">
    <property type="protein sequence ID" value="EET44482.1"/>
    <property type="molecule type" value="Genomic_DNA"/>
</dbReference>
<sequence>MHLLFYKGCRHSKFHDFRHKYQMCSNGTVKLVILRALLLKQKVFKNEKSTKF</sequence>
<accession>C6M5A1</accession>
<name>C6M5A1_NEISI</name>